<comment type="subcellular location">
    <subcellularLocation>
        <location evidence="1">Cell membrane</location>
        <topology evidence="1">Multi-pass membrane protein</topology>
    </subcellularLocation>
</comment>
<sequence>MSSLCRLDVAKLPEDLQKNVLMMTLRLTSNPPTISPGNYFNVDRSLLTSIVCSLTTYLIILVQFRDSE</sequence>
<dbReference type="OrthoDB" id="6625921at2759"/>
<accession>A0A8J2J7Q9</accession>
<dbReference type="GO" id="GO:0050909">
    <property type="term" value="P:sensory perception of taste"/>
    <property type="evidence" value="ECO:0007669"/>
    <property type="project" value="InterPro"/>
</dbReference>
<evidence type="ECO:0000313" key="6">
    <source>
        <dbReference type="EMBL" id="CAG7716038.1"/>
    </source>
</evidence>
<dbReference type="AlphaFoldDB" id="A0A8J2J7Q9"/>
<keyword evidence="7" id="KW-1185">Reference proteome</keyword>
<dbReference type="InterPro" id="IPR013604">
    <property type="entry name" value="7TM_chemorcpt"/>
</dbReference>
<proteinExistence type="predicted"/>
<keyword evidence="3" id="KW-0812">Transmembrane</keyword>
<evidence type="ECO:0000256" key="1">
    <source>
        <dbReference type="ARBA" id="ARBA00004651"/>
    </source>
</evidence>
<dbReference type="Proteomes" id="UP000708208">
    <property type="component" value="Unassembled WGS sequence"/>
</dbReference>
<gene>
    <name evidence="6" type="ORF">AFUS01_LOCUS5568</name>
</gene>
<evidence type="ECO:0000256" key="3">
    <source>
        <dbReference type="ARBA" id="ARBA00022692"/>
    </source>
</evidence>
<organism evidence="6 7">
    <name type="scientific">Allacma fusca</name>
    <dbReference type="NCBI Taxonomy" id="39272"/>
    <lineage>
        <taxon>Eukaryota</taxon>
        <taxon>Metazoa</taxon>
        <taxon>Ecdysozoa</taxon>
        <taxon>Arthropoda</taxon>
        <taxon>Hexapoda</taxon>
        <taxon>Collembola</taxon>
        <taxon>Symphypleona</taxon>
        <taxon>Sminthuridae</taxon>
        <taxon>Allacma</taxon>
    </lineage>
</organism>
<evidence type="ECO:0000256" key="2">
    <source>
        <dbReference type="ARBA" id="ARBA00022475"/>
    </source>
</evidence>
<dbReference type="GO" id="GO:0005886">
    <property type="term" value="C:plasma membrane"/>
    <property type="evidence" value="ECO:0007669"/>
    <property type="project" value="UniProtKB-SubCell"/>
</dbReference>
<comment type="caution">
    <text evidence="6">The sequence shown here is derived from an EMBL/GenBank/DDBJ whole genome shotgun (WGS) entry which is preliminary data.</text>
</comment>
<name>A0A8J2J7Q9_9HEXA</name>
<evidence type="ECO:0000256" key="5">
    <source>
        <dbReference type="ARBA" id="ARBA00023136"/>
    </source>
</evidence>
<dbReference type="EMBL" id="CAJVCH010035514">
    <property type="protein sequence ID" value="CAG7716038.1"/>
    <property type="molecule type" value="Genomic_DNA"/>
</dbReference>
<evidence type="ECO:0000313" key="7">
    <source>
        <dbReference type="Proteomes" id="UP000708208"/>
    </source>
</evidence>
<dbReference type="Pfam" id="PF08395">
    <property type="entry name" value="7tm_7"/>
    <property type="match status" value="1"/>
</dbReference>
<keyword evidence="2" id="KW-1003">Cell membrane</keyword>
<reference evidence="6" key="1">
    <citation type="submission" date="2021-06" db="EMBL/GenBank/DDBJ databases">
        <authorList>
            <person name="Hodson N. C."/>
            <person name="Mongue J. A."/>
            <person name="Jaron S. K."/>
        </authorList>
    </citation>
    <scope>NUCLEOTIDE SEQUENCE</scope>
</reference>
<keyword evidence="5" id="KW-0472">Membrane</keyword>
<keyword evidence="4" id="KW-1133">Transmembrane helix</keyword>
<protein>
    <recommendedName>
        <fullName evidence="8">Gustatory receptor</fullName>
    </recommendedName>
</protein>
<evidence type="ECO:0008006" key="8">
    <source>
        <dbReference type="Google" id="ProtNLM"/>
    </source>
</evidence>
<evidence type="ECO:0000256" key="4">
    <source>
        <dbReference type="ARBA" id="ARBA00022989"/>
    </source>
</evidence>